<dbReference type="VEuPathDB" id="FungiDB:MYCFIDRAFT_78050"/>
<feature type="region of interest" description="Disordered" evidence="1">
    <location>
        <begin position="82"/>
        <end position="150"/>
    </location>
</feature>
<dbReference type="GeneID" id="19341394"/>
<dbReference type="EMBL" id="KB446561">
    <property type="protein sequence ID" value="EME80294.1"/>
    <property type="molecule type" value="Genomic_DNA"/>
</dbReference>
<evidence type="ECO:0000256" key="1">
    <source>
        <dbReference type="SAM" id="MobiDB-lite"/>
    </source>
</evidence>
<feature type="compositionally biased region" description="Low complexity" evidence="1">
    <location>
        <begin position="11"/>
        <end position="21"/>
    </location>
</feature>
<accession>M2ZMI8</accession>
<sequence length="200" mass="21659">MPSPTSPGPSSPVSSSSTGVSALTPPSTDEQMNKVRLLASLEEQELEGHTKINAIQRTPEDRMQCALCGVVFTSEEDFEKPCLFHPGLKDNLNADPNHSDDEAYQTDDSSGDADETDDSSGDADETDDSSGDADKTDDSSGDADEPEWTYRCCKGSETSPGCVVEATHKSFHDLVASDTHWKYTWAQREVQWGSSSDSEQ</sequence>
<dbReference type="HOGENOM" id="CLU_1366772_0_0_1"/>
<protein>
    <recommendedName>
        <fullName evidence="4">C2H2-type domain-containing protein</fullName>
    </recommendedName>
</protein>
<feature type="region of interest" description="Disordered" evidence="1">
    <location>
        <begin position="1"/>
        <end position="32"/>
    </location>
</feature>
<dbReference type="AlphaFoldDB" id="M2ZMI8"/>
<dbReference type="RefSeq" id="XP_007928929.1">
    <property type="nucleotide sequence ID" value="XM_007930738.1"/>
</dbReference>
<gene>
    <name evidence="2" type="ORF">MYCFIDRAFT_78050</name>
</gene>
<dbReference type="Proteomes" id="UP000016932">
    <property type="component" value="Unassembled WGS sequence"/>
</dbReference>
<organism evidence="2 3">
    <name type="scientific">Pseudocercospora fijiensis (strain CIRAD86)</name>
    <name type="common">Black leaf streak disease fungus</name>
    <name type="synonym">Mycosphaerella fijiensis</name>
    <dbReference type="NCBI Taxonomy" id="383855"/>
    <lineage>
        <taxon>Eukaryota</taxon>
        <taxon>Fungi</taxon>
        <taxon>Dikarya</taxon>
        <taxon>Ascomycota</taxon>
        <taxon>Pezizomycotina</taxon>
        <taxon>Dothideomycetes</taxon>
        <taxon>Dothideomycetidae</taxon>
        <taxon>Mycosphaerellales</taxon>
        <taxon>Mycosphaerellaceae</taxon>
        <taxon>Pseudocercospora</taxon>
    </lineage>
</organism>
<evidence type="ECO:0008006" key="4">
    <source>
        <dbReference type="Google" id="ProtNLM"/>
    </source>
</evidence>
<name>M2ZMI8_PSEFD</name>
<proteinExistence type="predicted"/>
<evidence type="ECO:0000313" key="2">
    <source>
        <dbReference type="EMBL" id="EME80294.1"/>
    </source>
</evidence>
<feature type="compositionally biased region" description="Acidic residues" evidence="1">
    <location>
        <begin position="102"/>
        <end position="131"/>
    </location>
</feature>
<dbReference type="OrthoDB" id="3642617at2759"/>
<keyword evidence="3" id="KW-1185">Reference proteome</keyword>
<reference evidence="2 3" key="1">
    <citation type="journal article" date="2012" name="PLoS Pathog.">
        <title>Diverse lifestyles and strategies of plant pathogenesis encoded in the genomes of eighteen Dothideomycetes fungi.</title>
        <authorList>
            <person name="Ohm R.A."/>
            <person name="Feau N."/>
            <person name="Henrissat B."/>
            <person name="Schoch C.L."/>
            <person name="Horwitz B.A."/>
            <person name="Barry K.W."/>
            <person name="Condon B.J."/>
            <person name="Copeland A.C."/>
            <person name="Dhillon B."/>
            <person name="Glaser F."/>
            <person name="Hesse C.N."/>
            <person name="Kosti I."/>
            <person name="LaButti K."/>
            <person name="Lindquist E.A."/>
            <person name="Lucas S."/>
            <person name="Salamov A.A."/>
            <person name="Bradshaw R.E."/>
            <person name="Ciuffetti L."/>
            <person name="Hamelin R.C."/>
            <person name="Kema G.H.J."/>
            <person name="Lawrence C."/>
            <person name="Scott J.A."/>
            <person name="Spatafora J.W."/>
            <person name="Turgeon B.G."/>
            <person name="de Wit P.J.G.M."/>
            <person name="Zhong S."/>
            <person name="Goodwin S.B."/>
            <person name="Grigoriev I.V."/>
        </authorList>
    </citation>
    <scope>NUCLEOTIDE SEQUENCE [LARGE SCALE GENOMIC DNA]</scope>
    <source>
        <strain evidence="2 3">CIRAD86</strain>
    </source>
</reference>
<feature type="compositionally biased region" description="Pro residues" evidence="1">
    <location>
        <begin position="1"/>
        <end position="10"/>
    </location>
</feature>
<evidence type="ECO:0000313" key="3">
    <source>
        <dbReference type="Proteomes" id="UP000016932"/>
    </source>
</evidence>
<dbReference type="KEGG" id="pfj:MYCFIDRAFT_78050"/>